<reference evidence="2 3" key="1">
    <citation type="journal article" date="2013" name="BMC Genomics">
        <title>Reconstruction of the lipid metabolism for the microalga Monoraphidium neglectum from its genome sequence reveals characteristics suitable for biofuel production.</title>
        <authorList>
            <person name="Bogen C."/>
            <person name="Al-Dilaimi A."/>
            <person name="Albersmeier A."/>
            <person name="Wichmann J."/>
            <person name="Grundmann M."/>
            <person name="Rupp O."/>
            <person name="Lauersen K.J."/>
            <person name="Blifernez-Klassen O."/>
            <person name="Kalinowski J."/>
            <person name="Goesmann A."/>
            <person name="Mussgnug J.H."/>
            <person name="Kruse O."/>
        </authorList>
    </citation>
    <scope>NUCLEOTIDE SEQUENCE [LARGE SCALE GENOMIC DNA]</scope>
    <source>
        <strain evidence="2 3">SAG 48.87</strain>
    </source>
</reference>
<dbReference type="RefSeq" id="XP_013896104.1">
    <property type="nucleotide sequence ID" value="XM_014040650.1"/>
</dbReference>
<protein>
    <submittedName>
        <fullName evidence="2">Uncharacterized protein</fullName>
    </submittedName>
</protein>
<feature type="non-terminal residue" evidence="2">
    <location>
        <position position="72"/>
    </location>
</feature>
<evidence type="ECO:0000313" key="2">
    <source>
        <dbReference type="EMBL" id="KIY97084.1"/>
    </source>
</evidence>
<keyword evidence="3" id="KW-1185">Reference proteome</keyword>
<evidence type="ECO:0000313" key="3">
    <source>
        <dbReference type="Proteomes" id="UP000054498"/>
    </source>
</evidence>
<dbReference type="KEGG" id="mng:MNEG_10877"/>
<accession>A0A0D2M0C4</accession>
<dbReference type="Proteomes" id="UP000054498">
    <property type="component" value="Unassembled WGS sequence"/>
</dbReference>
<proteinExistence type="predicted"/>
<feature type="compositionally biased region" description="Low complexity" evidence="1">
    <location>
        <begin position="33"/>
        <end position="43"/>
    </location>
</feature>
<name>A0A0D2M0C4_9CHLO</name>
<feature type="region of interest" description="Disordered" evidence="1">
    <location>
        <begin position="1"/>
        <end position="52"/>
    </location>
</feature>
<dbReference type="GeneID" id="25728083"/>
<dbReference type="AlphaFoldDB" id="A0A0D2M0C4"/>
<organism evidence="2 3">
    <name type="scientific">Monoraphidium neglectum</name>
    <dbReference type="NCBI Taxonomy" id="145388"/>
    <lineage>
        <taxon>Eukaryota</taxon>
        <taxon>Viridiplantae</taxon>
        <taxon>Chlorophyta</taxon>
        <taxon>core chlorophytes</taxon>
        <taxon>Chlorophyceae</taxon>
        <taxon>CS clade</taxon>
        <taxon>Sphaeropleales</taxon>
        <taxon>Selenastraceae</taxon>
        <taxon>Monoraphidium</taxon>
    </lineage>
</organism>
<gene>
    <name evidence="2" type="ORF">MNEG_10877</name>
</gene>
<sequence>MAVVESGPTWLATGSRRQAPQERVPQQQREIASESGTRTAAGAAGVGSAGAGSAEAAATAAAVSESSAHADT</sequence>
<dbReference type="EMBL" id="KK102717">
    <property type="protein sequence ID" value="KIY97084.1"/>
    <property type="molecule type" value="Genomic_DNA"/>
</dbReference>
<evidence type="ECO:0000256" key="1">
    <source>
        <dbReference type="SAM" id="MobiDB-lite"/>
    </source>
</evidence>